<protein>
    <submittedName>
        <fullName evidence="2">Uncharacterized protein</fullName>
    </submittedName>
</protein>
<proteinExistence type="predicted"/>
<sequence>MSVYKIPRAGLVAADRDVGSERPWGLSQRLRTVVRRRARRPSLRPTPRLEAGGPAPVSPQGRSRVGGATRRLIPYITAREGEVDESLVDLRASFTSAGGSRLSYADERPEDRDVQGALWARVSQSLDEHGVPTGAPLWRMVNPIRQRETMLRLRCQFCREPARTQDGILFVLSAEECVPEATTTVRTAQPPFCLKHARMAPRRCSHLAEHGHVALLAQSAPLYGVIGTPHRYAAADRSIHVLASDGVPVPYGGAALDWMIAAQLVRTLRAFKVINLDDL</sequence>
<reference evidence="2" key="1">
    <citation type="journal article" date="2006" name="Proc. Natl. Acad. Sci. U.S.A.">
        <title>Amplification of the entire kanamycin biosynthetic gene cluster during empirical strain improvement of Streptomyces kanamyceticus.</title>
        <authorList>
            <person name="Yanai K."/>
            <person name="Murakami T."/>
            <person name="Bibb M."/>
        </authorList>
    </citation>
    <scope>NUCLEOTIDE SEQUENCE</scope>
    <source>
        <strain evidence="2">NBRC 13414</strain>
    </source>
</reference>
<feature type="region of interest" description="Disordered" evidence="1">
    <location>
        <begin position="36"/>
        <end position="65"/>
    </location>
</feature>
<name>Q1EQN5_STRKN</name>
<organism evidence="2">
    <name type="scientific">Streptomyces kanamyceticus</name>
    <dbReference type="NCBI Taxonomy" id="1967"/>
    <lineage>
        <taxon>Bacteria</taxon>
        <taxon>Bacillati</taxon>
        <taxon>Actinomycetota</taxon>
        <taxon>Actinomycetes</taxon>
        <taxon>Kitasatosporales</taxon>
        <taxon>Streptomycetaceae</taxon>
        <taxon>Streptomyces</taxon>
    </lineage>
</organism>
<evidence type="ECO:0000313" key="2">
    <source>
        <dbReference type="EMBL" id="BAE95485.1"/>
    </source>
</evidence>
<accession>Q1EQN5</accession>
<evidence type="ECO:0000256" key="1">
    <source>
        <dbReference type="SAM" id="MobiDB-lite"/>
    </source>
</evidence>
<dbReference type="AlphaFoldDB" id="Q1EQN5"/>
<dbReference type="EMBL" id="AB254080">
    <property type="protein sequence ID" value="BAE95485.1"/>
    <property type="molecule type" value="Genomic_DNA"/>
</dbReference>